<dbReference type="PANTHER" id="PTHR34825">
    <property type="entry name" value="CONSERVED PROTEIN, WITH A WEAK D-GALACTARATE DEHYDRATASE/ALTRONATE HYDROLASE DOMAIN"/>
    <property type="match status" value="1"/>
</dbReference>
<dbReference type="EMBL" id="CAADFE010000134">
    <property type="protein sequence ID" value="VFJ77663.1"/>
    <property type="molecule type" value="Genomic_DNA"/>
</dbReference>
<dbReference type="InterPro" id="IPR018631">
    <property type="entry name" value="AAA-ATPase-like_dom"/>
</dbReference>
<evidence type="ECO:0000259" key="1">
    <source>
        <dbReference type="Pfam" id="PF09820"/>
    </source>
</evidence>
<reference evidence="2" key="1">
    <citation type="submission" date="2019-02" db="EMBL/GenBank/DDBJ databases">
        <authorList>
            <person name="Gruber-Vodicka R. H."/>
            <person name="Seah K. B. B."/>
        </authorList>
    </citation>
    <scope>NUCLEOTIDE SEQUENCE</scope>
    <source>
        <strain evidence="2">BECK_BZ131</strain>
    </source>
</reference>
<sequence length="195" mass="21835">MALPLPKLPIGIHSFPKLIGGGYAYVDKTEAIHRLITDGVAWFLSRPRRSGKSLLVSTLKAIFEGQRALFEGRGLLGRIMTGQCIWLFIWICPWPWPPPEPLTNSDRAASLLDHLITRLSKEKGKVVVLVDEYDKPILDWITDALNHSSPSLNSVLPNPPFVAPAFAGNHVSRIIVRPVRFPSPRAPHRPMEQDR</sequence>
<dbReference type="Pfam" id="PF09820">
    <property type="entry name" value="AAA-ATPase_like"/>
    <property type="match status" value="2"/>
</dbReference>
<accession>A0A450U3I0</accession>
<name>A0A450U3I0_9GAMM</name>
<dbReference type="PANTHER" id="PTHR34825:SF1">
    <property type="entry name" value="AAA-ATPASE-LIKE DOMAIN-CONTAINING PROTEIN"/>
    <property type="match status" value="1"/>
</dbReference>
<proteinExistence type="predicted"/>
<feature type="domain" description="AAA-ATPase-like" evidence="1">
    <location>
        <begin position="107"/>
        <end position="144"/>
    </location>
</feature>
<evidence type="ECO:0000313" key="2">
    <source>
        <dbReference type="EMBL" id="VFJ77663.1"/>
    </source>
</evidence>
<organism evidence="2">
    <name type="scientific">Candidatus Kentrum sp. FW</name>
    <dbReference type="NCBI Taxonomy" id="2126338"/>
    <lineage>
        <taxon>Bacteria</taxon>
        <taxon>Pseudomonadati</taxon>
        <taxon>Pseudomonadota</taxon>
        <taxon>Gammaproteobacteria</taxon>
        <taxon>Candidatus Kentrum</taxon>
    </lineage>
</organism>
<protein>
    <submittedName>
        <fullName evidence="2">Predicted AAA-ATPase</fullName>
    </submittedName>
</protein>
<gene>
    <name evidence="2" type="ORF">BECKFW1821C_GA0114237_11342</name>
</gene>
<dbReference type="AlphaFoldDB" id="A0A450U3I0"/>
<feature type="domain" description="AAA-ATPase-like" evidence="1">
    <location>
        <begin position="9"/>
        <end position="72"/>
    </location>
</feature>